<dbReference type="InterPro" id="IPR013324">
    <property type="entry name" value="RNA_pol_sigma_r3/r4-like"/>
</dbReference>
<proteinExistence type="predicted"/>
<dbReference type="RefSeq" id="WP_406700479.1">
    <property type="nucleotide sequence ID" value="NZ_CP155447.1"/>
</dbReference>
<sequence length="187" mass="20931">MNDVTRILSAIEQGEPQASDQLLPLVYDELRKLAAQKLAQERAGHTLQATALVHEAYLRLVDREIIVRWDGRGHFFAAAAEAMRRILVDSARRKRTERHGGRLEILGMDGLDVTSQVPTDDLLALDEALSTLEAEEPDKAKLVKLRYFAGLSVADAAEVLGISRATADRHWRYTKAWLFAELNRSAD</sequence>
<dbReference type="SUPFAM" id="SSF88659">
    <property type="entry name" value="Sigma3 and sigma4 domains of RNA polymerase sigma factors"/>
    <property type="match status" value="1"/>
</dbReference>
<dbReference type="InterPro" id="IPR053812">
    <property type="entry name" value="HTH_Sigma70_ECF-like"/>
</dbReference>
<accession>A0AAU7CR11</accession>
<dbReference type="EMBL" id="CP155447">
    <property type="protein sequence ID" value="XBH07641.1"/>
    <property type="molecule type" value="Genomic_DNA"/>
</dbReference>
<dbReference type="GO" id="GO:0006352">
    <property type="term" value="P:DNA-templated transcription initiation"/>
    <property type="evidence" value="ECO:0007669"/>
    <property type="project" value="InterPro"/>
</dbReference>
<dbReference type="GO" id="GO:0016987">
    <property type="term" value="F:sigma factor activity"/>
    <property type="evidence" value="ECO:0007669"/>
    <property type="project" value="UniProtKB-KW"/>
</dbReference>
<dbReference type="Gene3D" id="1.10.10.10">
    <property type="entry name" value="Winged helix-like DNA-binding domain superfamily/Winged helix DNA-binding domain"/>
    <property type="match status" value="1"/>
</dbReference>
<dbReference type="NCBIfam" id="TIGR02999">
    <property type="entry name" value="Sig-70_X6"/>
    <property type="match status" value="1"/>
</dbReference>
<dbReference type="PANTHER" id="PTHR43133">
    <property type="entry name" value="RNA POLYMERASE ECF-TYPE SIGMA FACTO"/>
    <property type="match status" value="1"/>
</dbReference>
<gene>
    <name evidence="5" type="ORF">V5E97_16865</name>
</gene>
<keyword evidence="1" id="KW-0805">Transcription regulation</keyword>
<dbReference type="PANTHER" id="PTHR43133:SF39">
    <property type="entry name" value="SIMILAR TO RNA POLYMERASE SIGMA-E FACTOR"/>
    <property type="match status" value="1"/>
</dbReference>
<reference evidence="5" key="1">
    <citation type="submission" date="2024-05" db="EMBL/GenBank/DDBJ databases">
        <title>Planctomycetes of the genus Singulisphaera possess chitinolytic capabilities.</title>
        <authorList>
            <person name="Ivanova A."/>
        </authorList>
    </citation>
    <scope>NUCLEOTIDE SEQUENCE</scope>
    <source>
        <strain evidence="5">Ch08T</strain>
    </source>
</reference>
<dbReference type="Pfam" id="PF07638">
    <property type="entry name" value="Sigma70_ECF"/>
    <property type="match status" value="1"/>
</dbReference>
<feature type="domain" description="RNA polymerase sigma-70 ECF-like HTH" evidence="4">
    <location>
        <begin position="1"/>
        <end position="183"/>
    </location>
</feature>
<protein>
    <submittedName>
        <fullName evidence="5">ECF-type sigma factor</fullName>
    </submittedName>
</protein>
<name>A0AAU7CR11_9BACT</name>
<dbReference type="NCBIfam" id="TIGR02937">
    <property type="entry name" value="sigma70-ECF"/>
    <property type="match status" value="1"/>
</dbReference>
<evidence type="ECO:0000256" key="3">
    <source>
        <dbReference type="ARBA" id="ARBA00023163"/>
    </source>
</evidence>
<dbReference type="AlphaFoldDB" id="A0AAU7CR11"/>
<keyword evidence="2" id="KW-0731">Sigma factor</keyword>
<evidence type="ECO:0000256" key="1">
    <source>
        <dbReference type="ARBA" id="ARBA00023015"/>
    </source>
</evidence>
<evidence type="ECO:0000259" key="4">
    <source>
        <dbReference type="Pfam" id="PF07638"/>
    </source>
</evidence>
<evidence type="ECO:0000313" key="5">
    <source>
        <dbReference type="EMBL" id="XBH07641.1"/>
    </source>
</evidence>
<organism evidence="5">
    <name type="scientific">Singulisphaera sp. Ch08</name>
    <dbReference type="NCBI Taxonomy" id="3120278"/>
    <lineage>
        <taxon>Bacteria</taxon>
        <taxon>Pseudomonadati</taxon>
        <taxon>Planctomycetota</taxon>
        <taxon>Planctomycetia</taxon>
        <taxon>Isosphaerales</taxon>
        <taxon>Isosphaeraceae</taxon>
        <taxon>Singulisphaera</taxon>
    </lineage>
</organism>
<dbReference type="InterPro" id="IPR011517">
    <property type="entry name" value="RNA_pol_sigma70_ECF-like"/>
</dbReference>
<keyword evidence="3" id="KW-0804">Transcription</keyword>
<dbReference type="InterPro" id="IPR039425">
    <property type="entry name" value="RNA_pol_sigma-70-like"/>
</dbReference>
<dbReference type="InterPro" id="IPR036388">
    <property type="entry name" value="WH-like_DNA-bd_sf"/>
</dbReference>
<dbReference type="InterPro" id="IPR014284">
    <property type="entry name" value="RNA_pol_sigma-70_dom"/>
</dbReference>
<evidence type="ECO:0000256" key="2">
    <source>
        <dbReference type="ARBA" id="ARBA00023082"/>
    </source>
</evidence>